<proteinExistence type="predicted"/>
<evidence type="ECO:0000259" key="8">
    <source>
        <dbReference type="Pfam" id="PF14509"/>
    </source>
</evidence>
<keyword evidence="4" id="KW-0106">Calcium</keyword>
<keyword evidence="5" id="KW-0326">Glycosidase</keyword>
<feature type="domain" description="Glycosyl-hydrolase 97 N-terminal" evidence="7">
    <location>
        <begin position="63"/>
        <end position="322"/>
    </location>
</feature>
<dbReference type="PANTHER" id="PTHR35803:SF2">
    <property type="entry name" value="RETAINING ALPHA-GALACTOSIDASE"/>
    <property type="match status" value="1"/>
</dbReference>
<dbReference type="Proteomes" id="UP001409291">
    <property type="component" value="Unassembled WGS sequence"/>
</dbReference>
<evidence type="ECO:0000256" key="3">
    <source>
        <dbReference type="ARBA" id="ARBA00022801"/>
    </source>
</evidence>
<gene>
    <name evidence="9" type="ORF">ABE541_11250</name>
</gene>
<dbReference type="InterPro" id="IPR013780">
    <property type="entry name" value="Glyco_hydro_b"/>
</dbReference>
<dbReference type="Pfam" id="PF14508">
    <property type="entry name" value="GH97_N"/>
    <property type="match status" value="1"/>
</dbReference>
<dbReference type="InterPro" id="IPR029486">
    <property type="entry name" value="GH97_N"/>
</dbReference>
<dbReference type="SUPFAM" id="SSF51445">
    <property type="entry name" value="(Trans)glycosidases"/>
    <property type="match status" value="1"/>
</dbReference>
<dbReference type="Pfam" id="PF14509">
    <property type="entry name" value="GH97_C"/>
    <property type="match status" value="1"/>
</dbReference>
<dbReference type="InterPro" id="IPR019563">
    <property type="entry name" value="GH97_catalytic"/>
</dbReference>
<evidence type="ECO:0000313" key="10">
    <source>
        <dbReference type="Proteomes" id="UP001409291"/>
    </source>
</evidence>
<dbReference type="Gene3D" id="3.20.20.70">
    <property type="entry name" value="Aldolase class I"/>
    <property type="match status" value="1"/>
</dbReference>
<comment type="caution">
    <text evidence="9">The sequence shown here is derived from an EMBL/GenBank/DDBJ whole genome shotgun (WGS) entry which is preliminary data.</text>
</comment>
<dbReference type="EMBL" id="JBDJNQ010000004">
    <property type="protein sequence ID" value="MEN5377841.1"/>
    <property type="molecule type" value="Genomic_DNA"/>
</dbReference>
<dbReference type="InterPro" id="IPR014718">
    <property type="entry name" value="GH-type_carb-bd"/>
</dbReference>
<dbReference type="GO" id="GO:0016787">
    <property type="term" value="F:hydrolase activity"/>
    <property type="evidence" value="ECO:0007669"/>
    <property type="project" value="UniProtKB-KW"/>
</dbReference>
<comment type="cofactor">
    <cofactor evidence="1">
        <name>Ca(2+)</name>
        <dbReference type="ChEBI" id="CHEBI:29108"/>
    </cofactor>
</comment>
<dbReference type="PANTHER" id="PTHR35803">
    <property type="entry name" value="GLUCAN 1,4-ALPHA-GLUCOSIDASE SUSB-RELATED"/>
    <property type="match status" value="1"/>
</dbReference>
<organism evidence="9 10">
    <name type="scientific">Sphingobacterium kitahiroshimense</name>
    <dbReference type="NCBI Taxonomy" id="470446"/>
    <lineage>
        <taxon>Bacteria</taxon>
        <taxon>Pseudomonadati</taxon>
        <taxon>Bacteroidota</taxon>
        <taxon>Sphingobacteriia</taxon>
        <taxon>Sphingobacteriales</taxon>
        <taxon>Sphingobacteriaceae</taxon>
        <taxon>Sphingobacterium</taxon>
    </lineage>
</organism>
<evidence type="ECO:0000256" key="1">
    <source>
        <dbReference type="ARBA" id="ARBA00001913"/>
    </source>
</evidence>
<dbReference type="InterPro" id="IPR029483">
    <property type="entry name" value="GH97_C"/>
</dbReference>
<evidence type="ECO:0000256" key="2">
    <source>
        <dbReference type="ARBA" id="ARBA00011245"/>
    </source>
</evidence>
<sequence length="694" mass="78443">MKTKIYVTPKKNKIVHMTNTTIKAVGLLFSSTFLYGCLHAQNYTLSSPQSILDEKEIAAGVLRLNVEILKDDIRYAVEYKGQPAILASPLGMVVDNQNIASDVTILNVKDTQHDETYKSRGNHEFNRDHYIGKTFELKHNPTGQVFYLDTRVYPNGIAIRYRLEAKESRAIYDDKTTFQFPQGTKVWYSSGPFQYDWLQQYQHRDLAKIEGELLAPPPTFLLPNGVYASITESNLFNFHGAVLFGTKANQVKFGFVENKGHVVTGAKIGLPSSQYWHEKVTGLPWIAKPNTDSNEIVSPWRVLTISSDLNGLVNNDMVSNVADKPDPKLFPKGMETEWIHPSRSIFTWLREGGEERLSVETHKKYIDDSPALNIKSLVIDDGWEKWGSEKGSTKNKWQLLQEVTDYATAKGIDIWVWRPVAPRYGNGSDIGLNLPSERRAFMRKCAEIGVKGLKIDFFHTENEYTVNLMEDILKDAAKEKLMVIFHGVNKPTGDSRTYPNLLAKEAVRGLETVGGENSWAPGPPWPYHNTVIPFTRWLAGPADYTLLNFRAFWPGGTSYAHQLASMYIMTSPFLMFAADIEDLQSSPARSFIESVPVEWDKTIVLPQSTIGELAAFARRKDDLWYLSVLHGEGVRSETFSLDFLPKGKYKMELIQDNIDDAKKIIIKTSVVTSKSNIKYDFISGGGLVARFIRQ</sequence>
<reference evidence="9 10" key="1">
    <citation type="submission" date="2024-04" db="EMBL/GenBank/DDBJ databases">
        <title>WGS of bacteria from Torrens River.</title>
        <authorList>
            <person name="Wyrsch E.R."/>
            <person name="Drigo B."/>
        </authorList>
    </citation>
    <scope>NUCLEOTIDE SEQUENCE [LARGE SCALE GENOMIC DNA]</scope>
    <source>
        <strain evidence="9 10">TWI391</strain>
    </source>
</reference>
<feature type="domain" description="Glycosyl-hydrolase 97 catalytic" evidence="6">
    <location>
        <begin position="352"/>
        <end position="507"/>
    </location>
</feature>
<name>A0ABV0BST6_9SPHI</name>
<keyword evidence="3 9" id="KW-0378">Hydrolase</keyword>
<protein>
    <submittedName>
        <fullName evidence="9">Glycoside hydrolase family 97 catalytic domain-containing protein</fullName>
    </submittedName>
</protein>
<dbReference type="RefSeq" id="WP_346581265.1">
    <property type="nucleotide sequence ID" value="NZ_JBDJNQ010000004.1"/>
</dbReference>
<evidence type="ECO:0000313" key="9">
    <source>
        <dbReference type="EMBL" id="MEN5377841.1"/>
    </source>
</evidence>
<evidence type="ECO:0000256" key="4">
    <source>
        <dbReference type="ARBA" id="ARBA00022837"/>
    </source>
</evidence>
<keyword evidence="10" id="KW-1185">Reference proteome</keyword>
<dbReference type="InterPro" id="IPR017853">
    <property type="entry name" value="GH"/>
</dbReference>
<dbReference type="Gene3D" id="2.60.40.1180">
    <property type="entry name" value="Golgi alpha-mannosidase II"/>
    <property type="match status" value="1"/>
</dbReference>
<feature type="domain" description="Glycosyl-hydrolase 97 C-terminal oligomerisation" evidence="8">
    <location>
        <begin position="598"/>
        <end position="691"/>
    </location>
</feature>
<dbReference type="InterPro" id="IPR013785">
    <property type="entry name" value="Aldolase_TIM"/>
</dbReference>
<dbReference type="Pfam" id="PF10566">
    <property type="entry name" value="Glyco_hydro_97"/>
    <property type="match status" value="1"/>
</dbReference>
<evidence type="ECO:0000259" key="7">
    <source>
        <dbReference type="Pfam" id="PF14508"/>
    </source>
</evidence>
<dbReference type="Gene3D" id="2.70.98.10">
    <property type="match status" value="1"/>
</dbReference>
<evidence type="ECO:0000259" key="6">
    <source>
        <dbReference type="Pfam" id="PF10566"/>
    </source>
</evidence>
<dbReference type="InterPro" id="IPR052720">
    <property type="entry name" value="Glycosyl_hydrolase_97"/>
</dbReference>
<accession>A0ABV0BST6</accession>
<comment type="subunit">
    <text evidence="2">Monomer.</text>
</comment>
<evidence type="ECO:0000256" key="5">
    <source>
        <dbReference type="ARBA" id="ARBA00023295"/>
    </source>
</evidence>